<organism evidence="1">
    <name type="scientific">Thermosporothrix sp. COM3</name>
    <dbReference type="NCBI Taxonomy" id="2490863"/>
    <lineage>
        <taxon>Bacteria</taxon>
        <taxon>Bacillati</taxon>
        <taxon>Chloroflexota</taxon>
        <taxon>Ktedonobacteria</taxon>
        <taxon>Ktedonobacterales</taxon>
        <taxon>Thermosporotrichaceae</taxon>
        <taxon>Thermosporothrix</taxon>
    </lineage>
</organism>
<gene>
    <name evidence="1" type="ORF">KTC_03860</name>
</gene>
<reference evidence="1" key="1">
    <citation type="submission" date="2018-12" db="EMBL/GenBank/DDBJ databases">
        <title>Novel natural products biosynthetic potential of the class Ktedonobacteria.</title>
        <authorList>
            <person name="Zheng Y."/>
            <person name="Saitou A."/>
            <person name="Wang C.M."/>
            <person name="Toyoda A."/>
            <person name="Minakuchi Y."/>
            <person name="Sekiguchi Y."/>
            <person name="Ueda K."/>
            <person name="Takano H."/>
            <person name="Sakai Y."/>
            <person name="Yokota A."/>
            <person name="Yabe S."/>
        </authorList>
    </citation>
    <scope>NUCLEOTIDE SEQUENCE</scope>
    <source>
        <strain evidence="1">COM3</strain>
    </source>
</reference>
<dbReference type="EMBL" id="AP019376">
    <property type="protein sequence ID" value="BBH85635.1"/>
    <property type="molecule type" value="Genomic_DNA"/>
</dbReference>
<name>A0A455SHL6_9CHLR</name>
<dbReference type="AlphaFoldDB" id="A0A455SHL6"/>
<protein>
    <submittedName>
        <fullName evidence="1">Uncharacterized protein</fullName>
    </submittedName>
</protein>
<sequence length="51" mass="5462">MLDYQAGESRGNALSEMRSRTGAGLFSVISGASSLITVPQNPMTVFIRENT</sequence>
<accession>A0A455SHL6</accession>
<evidence type="ECO:0000313" key="1">
    <source>
        <dbReference type="EMBL" id="BBH85635.1"/>
    </source>
</evidence>
<proteinExistence type="predicted"/>